<dbReference type="GO" id="GO:0004781">
    <property type="term" value="F:sulfate adenylyltransferase (ATP) activity"/>
    <property type="evidence" value="ECO:0007669"/>
    <property type="project" value="UniProtKB-EC"/>
</dbReference>
<evidence type="ECO:0000256" key="10">
    <source>
        <dbReference type="ARBA" id="ARBA00023268"/>
    </source>
</evidence>
<evidence type="ECO:0000313" key="15">
    <source>
        <dbReference type="EMBL" id="EWY42567.1"/>
    </source>
</evidence>
<dbReference type="GO" id="GO:0005524">
    <property type="term" value="F:ATP binding"/>
    <property type="evidence" value="ECO:0007669"/>
    <property type="project" value="UniProtKB-UniRule"/>
</dbReference>
<comment type="function">
    <text evidence="11">Proposed to provide activated sulfate for transfer to Nod factor. ATP sulfurylase may be the GTPase, regulating ATP sulfurylase activity.</text>
</comment>
<dbReference type="GO" id="GO:0003924">
    <property type="term" value="F:GTPase activity"/>
    <property type="evidence" value="ECO:0007669"/>
    <property type="project" value="InterPro"/>
</dbReference>
<dbReference type="GO" id="GO:0005525">
    <property type="term" value="F:GTP binding"/>
    <property type="evidence" value="ECO:0007669"/>
    <property type="project" value="UniProtKB-KW"/>
</dbReference>
<dbReference type="EMBL" id="AVFL01000001">
    <property type="protein sequence ID" value="EWY42567.1"/>
    <property type="molecule type" value="Genomic_DNA"/>
</dbReference>
<proteinExistence type="inferred from homology"/>
<dbReference type="HAMAP" id="MF_00065">
    <property type="entry name" value="Adenylyl_sulf_kinase"/>
    <property type="match status" value="1"/>
</dbReference>
<comment type="similarity">
    <text evidence="3">In the C-terminal section; belongs to the APS kinase family.</text>
</comment>
<dbReference type="InterPro" id="IPR000795">
    <property type="entry name" value="T_Tr_GTP-bd_dom"/>
</dbReference>
<dbReference type="GO" id="GO:0000103">
    <property type="term" value="P:sulfate assimilation"/>
    <property type="evidence" value="ECO:0007669"/>
    <property type="project" value="UniProtKB-UniRule"/>
</dbReference>
<dbReference type="PROSITE" id="PS51722">
    <property type="entry name" value="G_TR_2"/>
    <property type="match status" value="1"/>
</dbReference>
<dbReference type="CDD" id="cd02027">
    <property type="entry name" value="APSK"/>
    <property type="match status" value="1"/>
</dbReference>
<dbReference type="InterPro" id="IPR027417">
    <property type="entry name" value="P-loop_NTPase"/>
</dbReference>
<organism evidence="15 16">
    <name type="scientific">Skermanella stibiiresistens SB22</name>
    <dbReference type="NCBI Taxonomy" id="1385369"/>
    <lineage>
        <taxon>Bacteria</taxon>
        <taxon>Pseudomonadati</taxon>
        <taxon>Pseudomonadota</taxon>
        <taxon>Alphaproteobacteria</taxon>
        <taxon>Rhodospirillales</taxon>
        <taxon>Azospirillaceae</taxon>
        <taxon>Skermanella</taxon>
    </lineage>
</organism>
<evidence type="ECO:0000256" key="9">
    <source>
        <dbReference type="ARBA" id="ARBA00023134"/>
    </source>
</evidence>
<keyword evidence="13" id="KW-0597">Phosphoprotein</keyword>
<evidence type="ECO:0000256" key="3">
    <source>
        <dbReference type="ARBA" id="ARBA00005438"/>
    </source>
</evidence>
<comment type="function">
    <text evidence="13">Catalyzes the synthesis of activated sulfate.</text>
</comment>
<dbReference type="PATRIC" id="fig|1385369.3.peg.266"/>
<comment type="similarity">
    <text evidence="13">Belongs to the APS kinase family.</text>
</comment>
<evidence type="ECO:0000256" key="5">
    <source>
        <dbReference type="ARBA" id="ARBA00011760"/>
    </source>
</evidence>
<dbReference type="PANTHER" id="PTHR23115">
    <property type="entry name" value="TRANSLATION FACTOR"/>
    <property type="match status" value="1"/>
</dbReference>
<dbReference type="UniPathway" id="UPA00140">
    <property type="reaction ID" value="UER00205"/>
</dbReference>
<feature type="domain" description="Tr-type G" evidence="14">
    <location>
        <begin position="16"/>
        <end position="228"/>
    </location>
</feature>
<evidence type="ECO:0000313" key="16">
    <source>
        <dbReference type="Proteomes" id="UP000019486"/>
    </source>
</evidence>
<feature type="active site" description="Phosphoserine intermediate" evidence="13">
    <location>
        <position position="531"/>
    </location>
</feature>
<dbReference type="Pfam" id="PF22594">
    <property type="entry name" value="GTP-eEF1A_C"/>
    <property type="match status" value="1"/>
</dbReference>
<keyword evidence="10" id="KW-0511">Multifunctional enzyme</keyword>
<dbReference type="GO" id="GO:0004020">
    <property type="term" value="F:adenylylsulfate kinase activity"/>
    <property type="evidence" value="ECO:0007669"/>
    <property type="project" value="UniProtKB-UniRule"/>
</dbReference>
<dbReference type="Gene3D" id="2.40.30.10">
    <property type="entry name" value="Translation factors"/>
    <property type="match status" value="2"/>
</dbReference>
<dbReference type="InterPro" id="IPR031157">
    <property type="entry name" value="G_TR_CS"/>
</dbReference>
<dbReference type="AlphaFoldDB" id="W9HCY4"/>
<evidence type="ECO:0000256" key="6">
    <source>
        <dbReference type="ARBA" id="ARBA00022679"/>
    </source>
</evidence>
<comment type="caution">
    <text evidence="15">The sequence shown here is derived from an EMBL/GenBank/DDBJ whole genome shotgun (WGS) entry which is preliminary data.</text>
</comment>
<dbReference type="NCBIfam" id="NF003013">
    <property type="entry name" value="PRK03846.1"/>
    <property type="match status" value="1"/>
</dbReference>
<evidence type="ECO:0000256" key="1">
    <source>
        <dbReference type="ARBA" id="ARBA00001823"/>
    </source>
</evidence>
<dbReference type="InterPro" id="IPR009000">
    <property type="entry name" value="Transl_B-barrel_sf"/>
</dbReference>
<keyword evidence="13" id="KW-0418">Kinase</keyword>
<dbReference type="InterPro" id="IPR054696">
    <property type="entry name" value="GTP-eEF1A_C"/>
</dbReference>
<dbReference type="STRING" id="1385369.N825_01370"/>
<evidence type="ECO:0000256" key="7">
    <source>
        <dbReference type="ARBA" id="ARBA00022741"/>
    </source>
</evidence>
<dbReference type="PRINTS" id="PR00315">
    <property type="entry name" value="ELONGATNFCT"/>
</dbReference>
<gene>
    <name evidence="13" type="primary">cysC</name>
    <name evidence="15" type="ORF">N825_01370</name>
</gene>
<dbReference type="InterPro" id="IPR002891">
    <property type="entry name" value="APS"/>
</dbReference>
<dbReference type="InterPro" id="IPR050100">
    <property type="entry name" value="TRAFAC_GTPase_members"/>
</dbReference>
<evidence type="ECO:0000256" key="12">
    <source>
        <dbReference type="ARBA" id="ARBA00049370"/>
    </source>
</evidence>
<dbReference type="Pfam" id="PF01583">
    <property type="entry name" value="APS_kinase"/>
    <property type="match status" value="1"/>
</dbReference>
<dbReference type="Pfam" id="PF00009">
    <property type="entry name" value="GTP_EFTU"/>
    <property type="match status" value="1"/>
</dbReference>
<reference evidence="15 16" key="1">
    <citation type="submission" date="2013-08" db="EMBL/GenBank/DDBJ databases">
        <title>The genome sequence of Skermanella stibiiresistens.</title>
        <authorList>
            <person name="Zhu W."/>
            <person name="Wang G."/>
        </authorList>
    </citation>
    <scope>NUCLEOTIDE SEQUENCE [LARGE SCALE GENOMIC DNA]</scope>
    <source>
        <strain evidence="15 16">SB22</strain>
    </source>
</reference>
<comment type="function">
    <text evidence="2">APS kinase catalyzes the synthesis of activated sulfate.</text>
</comment>
<sequence length="635" mass="69115">MPANSEISDVITAAQRRQARIVIVGHVDHGKSTLIGRLLNDTQSLPDGKVEAVREMSRRRGMPFEWSFVMDALQAERDQGITIDTTQIHFKTARRPYVIIDAPGHTEFLKNMVTGAANADAALLVIDAGEGALEQSRRHAYLLHLLGVKQVAVIVNKMDMVDFSRERFDQVAAEIKAYLADIGVAPGVILPISARHGDNIASRSENLAWFDGPTVIEALDGFLPAAPEDELPLRLPIQDVYKPDERRILAGRIETGRLRVGDTLHFSPINKTAKVVTIEAWNAATPITASAGQSIGITLDQRIFVERGHVASLASERPIEAHRLTVRLFWLASQPLQTGKAYTLKLATAEHRVTVERIVEVVNIDDLSVRAADTVGRNEIANVVLHSRSLVAVDPAVDLPRTGRGQLLDGHDVVGGFIVTQADAVAERNLHKVEHAVTPDERAFANGHRGAVLWLTGLSGAGKSTLAMGLERILFERGRQVYVLDGDGVRQGLNGDLGFSPTDRSENIRRVAEAARLFAEAGMIVVTALISPTRQDRAKARAIAGDLFNEVHVKADLDTCEARDPKGLYRRARAGEIKEFTGVSAPYEEPEAAELVVDTAELGIEEAVAELVRHAERVTALKHPSDAVQGRGDGI</sequence>
<keyword evidence="8 13" id="KW-0067">ATP-binding</keyword>
<dbReference type="Gene3D" id="3.40.50.300">
    <property type="entry name" value="P-loop containing nucleotide triphosphate hydrolases"/>
    <property type="match status" value="2"/>
</dbReference>
<comment type="catalytic activity">
    <reaction evidence="1 13">
        <text>adenosine 5'-phosphosulfate + ATP = 3'-phosphoadenylyl sulfate + ADP + H(+)</text>
        <dbReference type="Rhea" id="RHEA:24152"/>
        <dbReference type="ChEBI" id="CHEBI:15378"/>
        <dbReference type="ChEBI" id="CHEBI:30616"/>
        <dbReference type="ChEBI" id="CHEBI:58243"/>
        <dbReference type="ChEBI" id="CHEBI:58339"/>
        <dbReference type="ChEBI" id="CHEBI:456216"/>
        <dbReference type="EC" id="2.7.1.25"/>
    </reaction>
</comment>
<dbReference type="PROSITE" id="PS00301">
    <property type="entry name" value="G_TR_1"/>
    <property type="match status" value="1"/>
</dbReference>
<dbReference type="SUPFAM" id="SSF52540">
    <property type="entry name" value="P-loop containing nucleoside triphosphate hydrolases"/>
    <property type="match status" value="2"/>
</dbReference>
<dbReference type="InterPro" id="IPR009001">
    <property type="entry name" value="Transl_elong_EF1A/Init_IF2_C"/>
</dbReference>
<protein>
    <recommendedName>
        <fullName evidence="13">Adenylyl-sulfate kinase</fullName>
        <ecNumber evidence="13">2.7.1.25</ecNumber>
    </recommendedName>
    <alternativeName>
        <fullName evidence="13">APS kinase</fullName>
    </alternativeName>
    <alternativeName>
        <fullName evidence="13">ATP adenosine-5'-phosphosulfate 3'-phosphotransferase</fullName>
    </alternativeName>
    <alternativeName>
        <fullName evidence="13">Adenosine-5'-phosphosulfate kinase</fullName>
    </alternativeName>
</protein>
<evidence type="ECO:0000256" key="2">
    <source>
        <dbReference type="ARBA" id="ARBA00002357"/>
    </source>
</evidence>
<dbReference type="OrthoDB" id="9804504at2"/>
<dbReference type="Proteomes" id="UP000019486">
    <property type="component" value="Unassembled WGS sequence"/>
</dbReference>
<comment type="catalytic activity">
    <reaction evidence="12">
        <text>sulfate + ATP + H(+) = adenosine 5'-phosphosulfate + diphosphate</text>
        <dbReference type="Rhea" id="RHEA:18133"/>
        <dbReference type="ChEBI" id="CHEBI:15378"/>
        <dbReference type="ChEBI" id="CHEBI:16189"/>
        <dbReference type="ChEBI" id="CHEBI:30616"/>
        <dbReference type="ChEBI" id="CHEBI:33019"/>
        <dbReference type="ChEBI" id="CHEBI:58243"/>
        <dbReference type="EC" id="2.7.7.4"/>
    </reaction>
</comment>
<keyword evidence="6 13" id="KW-0808">Transferase</keyword>
<dbReference type="InterPro" id="IPR059117">
    <property type="entry name" value="APS_kinase_dom"/>
</dbReference>
<evidence type="ECO:0000256" key="11">
    <source>
        <dbReference type="ARBA" id="ARBA00024872"/>
    </source>
</evidence>
<keyword evidence="16" id="KW-1185">Reference proteome</keyword>
<comment type="subunit">
    <text evidence="5">Sulfate-activating enzymes, NodP and NodQ, may be physically associated.</text>
</comment>
<evidence type="ECO:0000256" key="13">
    <source>
        <dbReference type="HAMAP-Rule" id="MF_00065"/>
    </source>
</evidence>
<keyword evidence="7 13" id="KW-0547">Nucleotide-binding</keyword>
<evidence type="ECO:0000256" key="8">
    <source>
        <dbReference type="ARBA" id="ARBA00022840"/>
    </source>
</evidence>
<dbReference type="EC" id="2.7.1.25" evidence="13"/>
<accession>W9HCY4</accession>
<dbReference type="NCBIfam" id="TIGR00455">
    <property type="entry name" value="apsK"/>
    <property type="match status" value="1"/>
</dbReference>
<dbReference type="InterPro" id="IPR041757">
    <property type="entry name" value="CysN_GTP-bd"/>
</dbReference>
<dbReference type="SUPFAM" id="SSF50465">
    <property type="entry name" value="EF-Tu/eEF-1alpha/eIF2-gamma C-terminal domain"/>
    <property type="match status" value="1"/>
</dbReference>
<dbReference type="GO" id="GO:0070814">
    <property type="term" value="P:hydrogen sulfide biosynthetic process"/>
    <property type="evidence" value="ECO:0007669"/>
    <property type="project" value="UniProtKB-UniRule"/>
</dbReference>
<evidence type="ECO:0000256" key="4">
    <source>
        <dbReference type="ARBA" id="ARBA00007237"/>
    </source>
</evidence>
<feature type="binding site" evidence="13">
    <location>
        <begin position="457"/>
        <end position="464"/>
    </location>
    <ligand>
        <name>ATP</name>
        <dbReference type="ChEBI" id="CHEBI:30616"/>
    </ligand>
</feature>
<keyword evidence="9" id="KW-0342">GTP-binding</keyword>
<dbReference type="CDD" id="cd04166">
    <property type="entry name" value="CysN_ATPS"/>
    <property type="match status" value="1"/>
</dbReference>
<dbReference type="SUPFAM" id="SSF50447">
    <property type="entry name" value="Translation proteins"/>
    <property type="match status" value="1"/>
</dbReference>
<comment type="pathway">
    <text evidence="13">Sulfur metabolism; hydrogen sulfide biosynthesis; sulfite from sulfate: step 2/3.</text>
</comment>
<comment type="similarity">
    <text evidence="4">In the N-terminal section; belongs to the TRAFAC class translation factor GTPase superfamily. Classic translation factor GTPase family. CysN/NodQ subfamily.</text>
</comment>
<dbReference type="RefSeq" id="WP_051511370.1">
    <property type="nucleotide sequence ID" value="NZ_AVFL01000001.1"/>
</dbReference>
<evidence type="ECO:0000259" key="14">
    <source>
        <dbReference type="PROSITE" id="PS51722"/>
    </source>
</evidence>
<name>W9HCY4_9PROT</name>